<dbReference type="PANTHER" id="PTHR10353:SF291">
    <property type="entry name" value="CYTOSOLIC BETA-GLUCOSIDASE"/>
    <property type="match status" value="1"/>
</dbReference>
<dbReference type="Proteomes" id="UP000314982">
    <property type="component" value="Unassembled WGS sequence"/>
</dbReference>
<comment type="similarity">
    <text evidence="2">Belongs to the glycosyl hydrolase 1 family.</text>
</comment>
<dbReference type="PROSITE" id="PS00572">
    <property type="entry name" value="GLYCOSYL_HYDROL_F1_1"/>
    <property type="match status" value="1"/>
</dbReference>
<feature type="active site" description="Nucleophile" evidence="1">
    <location>
        <position position="244"/>
    </location>
</feature>
<dbReference type="Gene3D" id="3.20.20.80">
    <property type="entry name" value="Glycosidases"/>
    <property type="match status" value="3"/>
</dbReference>
<dbReference type="SUPFAM" id="SSF51445">
    <property type="entry name" value="(Trans)glycosidases"/>
    <property type="match status" value="1"/>
</dbReference>
<reference evidence="4" key="2">
    <citation type="submission" date="2025-08" db="UniProtKB">
        <authorList>
            <consortium name="Ensembl"/>
        </authorList>
    </citation>
    <scope>IDENTIFICATION</scope>
</reference>
<dbReference type="STRING" id="62062.ENSHHUP00000080460"/>
<dbReference type="GO" id="GO:0017042">
    <property type="term" value="F:glycosylceramidase activity"/>
    <property type="evidence" value="ECO:0007669"/>
    <property type="project" value="TreeGrafter"/>
</dbReference>
<dbReference type="InterPro" id="IPR001360">
    <property type="entry name" value="Glyco_hydro_1"/>
</dbReference>
<feature type="region of interest" description="Disordered" evidence="3">
    <location>
        <begin position="311"/>
        <end position="354"/>
    </location>
</feature>
<dbReference type="InterPro" id="IPR017853">
    <property type="entry name" value="GH"/>
</dbReference>
<organism evidence="4 5">
    <name type="scientific">Hucho hucho</name>
    <name type="common">huchen</name>
    <dbReference type="NCBI Taxonomy" id="62062"/>
    <lineage>
        <taxon>Eukaryota</taxon>
        <taxon>Metazoa</taxon>
        <taxon>Chordata</taxon>
        <taxon>Craniata</taxon>
        <taxon>Vertebrata</taxon>
        <taxon>Euteleostomi</taxon>
        <taxon>Actinopterygii</taxon>
        <taxon>Neopterygii</taxon>
        <taxon>Teleostei</taxon>
        <taxon>Protacanthopterygii</taxon>
        <taxon>Salmoniformes</taxon>
        <taxon>Salmonidae</taxon>
        <taxon>Salmoninae</taxon>
        <taxon>Hucho</taxon>
    </lineage>
</organism>
<feature type="compositionally biased region" description="Low complexity" evidence="3">
    <location>
        <begin position="316"/>
        <end position="332"/>
    </location>
</feature>
<proteinExistence type="inferred from homology"/>
<dbReference type="AlphaFoldDB" id="A0A4W5R2U2"/>
<keyword evidence="5" id="KW-1185">Reference proteome</keyword>
<dbReference type="GO" id="GO:0016020">
    <property type="term" value="C:membrane"/>
    <property type="evidence" value="ECO:0007669"/>
    <property type="project" value="GOC"/>
</dbReference>
<evidence type="ECO:0000313" key="4">
    <source>
        <dbReference type="Ensembl" id="ENSHHUP00000080460.1"/>
    </source>
</evidence>
<dbReference type="GO" id="GO:0005829">
    <property type="term" value="C:cytosol"/>
    <property type="evidence" value="ECO:0007669"/>
    <property type="project" value="TreeGrafter"/>
</dbReference>
<name>A0A4W5R2U2_9TELE</name>
<reference evidence="4" key="3">
    <citation type="submission" date="2025-09" db="UniProtKB">
        <authorList>
            <consortium name="Ensembl"/>
        </authorList>
    </citation>
    <scope>IDENTIFICATION</scope>
</reference>
<dbReference type="GO" id="GO:0046477">
    <property type="term" value="P:glycosylceramide catabolic process"/>
    <property type="evidence" value="ECO:0007669"/>
    <property type="project" value="TreeGrafter"/>
</dbReference>
<dbReference type="Pfam" id="PF00232">
    <property type="entry name" value="Glyco_hydro_1"/>
    <property type="match status" value="2"/>
</dbReference>
<evidence type="ECO:0000256" key="2">
    <source>
        <dbReference type="RuleBase" id="RU003690"/>
    </source>
</evidence>
<reference evidence="5" key="1">
    <citation type="submission" date="2018-06" db="EMBL/GenBank/DDBJ databases">
        <title>Genome assembly of Danube salmon.</title>
        <authorList>
            <person name="Macqueen D.J."/>
            <person name="Gundappa M.K."/>
        </authorList>
    </citation>
    <scope>NUCLEOTIDE SEQUENCE [LARGE SCALE GENOMIC DNA]</scope>
</reference>
<dbReference type="GO" id="GO:0005975">
    <property type="term" value="P:carbohydrate metabolic process"/>
    <property type="evidence" value="ECO:0007669"/>
    <property type="project" value="InterPro"/>
</dbReference>
<evidence type="ECO:0000256" key="1">
    <source>
        <dbReference type="PROSITE-ProRule" id="PRU10055"/>
    </source>
</evidence>
<dbReference type="Ensembl" id="ENSHHUT00000083034.1">
    <property type="protein sequence ID" value="ENSHHUP00000080460.1"/>
    <property type="gene ID" value="ENSHHUG00000046837.1"/>
</dbReference>
<evidence type="ECO:0000313" key="5">
    <source>
        <dbReference type="Proteomes" id="UP000314982"/>
    </source>
</evidence>
<feature type="compositionally biased region" description="Polar residues" evidence="3">
    <location>
        <begin position="339"/>
        <end position="354"/>
    </location>
</feature>
<accession>A0A4W5R2U2</accession>
<evidence type="ECO:0000256" key="3">
    <source>
        <dbReference type="SAM" id="MobiDB-lite"/>
    </source>
</evidence>
<dbReference type="InterPro" id="IPR018120">
    <property type="entry name" value="Glyco_hydro_1_AS"/>
</dbReference>
<dbReference type="GeneTree" id="ENSGT00940000160460"/>
<dbReference type="PANTHER" id="PTHR10353">
    <property type="entry name" value="GLYCOSYL HYDROLASE"/>
    <property type="match status" value="1"/>
</dbReference>
<protein>
    <submittedName>
        <fullName evidence="4">Glucosidase, beta, acid 3 (gene/pseudogene)</fullName>
    </submittedName>
</protein>
<dbReference type="GO" id="GO:0004565">
    <property type="term" value="F:beta-galactosidase activity"/>
    <property type="evidence" value="ECO:0007669"/>
    <property type="project" value="TreeGrafter"/>
</dbReference>
<sequence>AKVAQLPGWMRATSCHALCSSSEPLSVIQRYTLCHEGGRDVPKIPDSTNPCNSNELWEKDLKCICQIGLTHYRLSLPWPRLLPAGTTHVKKKIVIHDLLASDVLPMDQGDWKSPEMAAVFDSYAASAFETVDQVERVILVLASTGQKNWAELLDPASSDDTAATERYHAFSLGWFAWPVFVTRDYHEVIRSSIETDQEAEGVVDPSWLVCGVSWLAVVPEDLRKLLNYQFSQDTFNNPAVYITENGFSQVGPVDMEDIQHCGFYQNIIQGVARALREDGVDVLGYFTWSFLDNFEWADGFASACSTWTSLDQSDHGPPTTLEGGTPGSSPSTDLRPGQITKQPMGTEQISQVSQ</sequence>
<dbReference type="PRINTS" id="PR00131">
    <property type="entry name" value="GLHYDRLASE1"/>
</dbReference>